<sequence>MYPALFIKVLNYDPPHHPTTLLENDTPLRSQRLLNAIVSLELLNHVIPVCWNVLPDIALTSDINGPRFERGVQLHELDDRRIEVLSYFLLVSWDVFGIGSNAEACPNRVVGEEETEKAVLGGGVGWREKVVLWEVRI</sequence>
<dbReference type="Proteomes" id="UP001187192">
    <property type="component" value="Unassembled WGS sequence"/>
</dbReference>
<comment type="caution">
    <text evidence="1">The sequence shown here is derived from an EMBL/GenBank/DDBJ whole genome shotgun (WGS) entry which is preliminary data.</text>
</comment>
<dbReference type="EMBL" id="BTGU01002690">
    <property type="protein sequence ID" value="GMN20934.1"/>
    <property type="molecule type" value="Genomic_DNA"/>
</dbReference>
<protein>
    <submittedName>
        <fullName evidence="1">Uncharacterized protein</fullName>
    </submittedName>
</protein>
<organism evidence="1 2">
    <name type="scientific">Ficus carica</name>
    <name type="common">Common fig</name>
    <dbReference type="NCBI Taxonomy" id="3494"/>
    <lineage>
        <taxon>Eukaryota</taxon>
        <taxon>Viridiplantae</taxon>
        <taxon>Streptophyta</taxon>
        <taxon>Embryophyta</taxon>
        <taxon>Tracheophyta</taxon>
        <taxon>Spermatophyta</taxon>
        <taxon>Magnoliopsida</taxon>
        <taxon>eudicotyledons</taxon>
        <taxon>Gunneridae</taxon>
        <taxon>Pentapetalae</taxon>
        <taxon>rosids</taxon>
        <taxon>fabids</taxon>
        <taxon>Rosales</taxon>
        <taxon>Moraceae</taxon>
        <taxon>Ficeae</taxon>
        <taxon>Ficus</taxon>
    </lineage>
</organism>
<dbReference type="AlphaFoldDB" id="A0AA88CX96"/>
<proteinExistence type="predicted"/>
<accession>A0AA88CX96</accession>
<evidence type="ECO:0000313" key="2">
    <source>
        <dbReference type="Proteomes" id="UP001187192"/>
    </source>
</evidence>
<reference evidence="1" key="1">
    <citation type="submission" date="2023-07" db="EMBL/GenBank/DDBJ databases">
        <title>draft genome sequence of fig (Ficus carica).</title>
        <authorList>
            <person name="Takahashi T."/>
            <person name="Nishimura K."/>
        </authorList>
    </citation>
    <scope>NUCLEOTIDE SEQUENCE</scope>
</reference>
<gene>
    <name evidence="1" type="ORF">TIFTF001_043204</name>
</gene>
<name>A0AA88CX96_FICCA</name>
<keyword evidence="2" id="KW-1185">Reference proteome</keyword>
<evidence type="ECO:0000313" key="1">
    <source>
        <dbReference type="EMBL" id="GMN20934.1"/>
    </source>
</evidence>